<dbReference type="Proteomes" id="UP001165289">
    <property type="component" value="Unassembled WGS sequence"/>
</dbReference>
<gene>
    <name evidence="3" type="ORF">LOD99_6042</name>
</gene>
<feature type="domain" description="PH" evidence="2">
    <location>
        <begin position="21"/>
        <end position="131"/>
    </location>
</feature>
<dbReference type="Gene3D" id="2.30.29.30">
    <property type="entry name" value="Pleckstrin-homology domain (PH domain)/Phosphotyrosine-binding domain (PTB)"/>
    <property type="match status" value="2"/>
</dbReference>
<reference evidence="3 4" key="1">
    <citation type="journal article" date="2023" name="BMC Biol.">
        <title>The compact genome of the sponge Oopsacas minuta (Hexactinellida) is lacking key metazoan core genes.</title>
        <authorList>
            <person name="Santini S."/>
            <person name="Schenkelaars Q."/>
            <person name="Jourda C."/>
            <person name="Duchesne M."/>
            <person name="Belahbib H."/>
            <person name="Rocher C."/>
            <person name="Selva M."/>
            <person name="Riesgo A."/>
            <person name="Vervoort M."/>
            <person name="Leys S.P."/>
            <person name="Kodjabachian L."/>
            <person name="Le Bivic A."/>
            <person name="Borchiellini C."/>
            <person name="Claverie J.M."/>
            <person name="Renard E."/>
        </authorList>
    </citation>
    <scope>NUCLEOTIDE SEQUENCE [LARGE SCALE GENOMIC DNA]</scope>
    <source>
        <strain evidence="3">SPO-2</strain>
    </source>
</reference>
<feature type="region of interest" description="Disordered" evidence="1">
    <location>
        <begin position="397"/>
        <end position="418"/>
    </location>
</feature>
<dbReference type="PANTHER" id="PTHR21258">
    <property type="entry name" value="DOCKING PROTEIN RELATED"/>
    <property type="match status" value="1"/>
</dbReference>
<dbReference type="EMBL" id="JAKMXF010000312">
    <property type="protein sequence ID" value="KAI6650365.1"/>
    <property type="molecule type" value="Genomic_DNA"/>
</dbReference>
<protein>
    <recommendedName>
        <fullName evidence="2">PH domain-containing protein</fullName>
    </recommendedName>
</protein>
<name>A0AAV7JPN4_9METZ</name>
<evidence type="ECO:0000313" key="4">
    <source>
        <dbReference type="Proteomes" id="UP001165289"/>
    </source>
</evidence>
<dbReference type="GO" id="GO:0005737">
    <property type="term" value="C:cytoplasm"/>
    <property type="evidence" value="ECO:0007669"/>
    <property type="project" value="TreeGrafter"/>
</dbReference>
<dbReference type="InterPro" id="IPR050996">
    <property type="entry name" value="Docking_Protein_DOK"/>
</dbReference>
<evidence type="ECO:0000313" key="3">
    <source>
        <dbReference type="EMBL" id="KAI6650365.1"/>
    </source>
</evidence>
<accession>A0AAV7JPN4</accession>
<dbReference type="SMART" id="SM00233">
    <property type="entry name" value="PH"/>
    <property type="match status" value="1"/>
</dbReference>
<dbReference type="InterPro" id="IPR011993">
    <property type="entry name" value="PH-like_dom_sf"/>
</dbReference>
<dbReference type="PROSITE" id="PS50003">
    <property type="entry name" value="PH_DOMAIN"/>
    <property type="match status" value="1"/>
</dbReference>
<dbReference type="PANTHER" id="PTHR21258:SF62">
    <property type="entry name" value="INSULIN RECEPTOR SUBSTRATE 1"/>
    <property type="match status" value="1"/>
</dbReference>
<dbReference type="AlphaFoldDB" id="A0AAV7JPN4"/>
<dbReference type="InterPro" id="IPR001849">
    <property type="entry name" value="PH_domain"/>
</dbReference>
<evidence type="ECO:0000256" key="1">
    <source>
        <dbReference type="SAM" id="MobiDB-lite"/>
    </source>
</evidence>
<dbReference type="GO" id="GO:0007169">
    <property type="term" value="P:cell surface receptor protein tyrosine kinase signaling pathway"/>
    <property type="evidence" value="ECO:0007669"/>
    <property type="project" value="TreeGrafter"/>
</dbReference>
<dbReference type="SUPFAM" id="SSF50729">
    <property type="entry name" value="PH domain-like"/>
    <property type="match status" value="1"/>
</dbReference>
<organism evidence="3 4">
    <name type="scientific">Oopsacas minuta</name>
    <dbReference type="NCBI Taxonomy" id="111878"/>
    <lineage>
        <taxon>Eukaryota</taxon>
        <taxon>Metazoa</taxon>
        <taxon>Porifera</taxon>
        <taxon>Hexactinellida</taxon>
        <taxon>Hexasterophora</taxon>
        <taxon>Lyssacinosida</taxon>
        <taxon>Leucopsacidae</taxon>
        <taxon>Oopsacas</taxon>
    </lineage>
</organism>
<comment type="caution">
    <text evidence="3">The sequence shown here is derived from an EMBL/GenBank/DDBJ whole genome shotgun (WGS) entry which is preliminary data.</text>
</comment>
<keyword evidence="4" id="KW-1185">Reference proteome</keyword>
<proteinExistence type="predicted"/>
<dbReference type="Pfam" id="PF00169">
    <property type="entry name" value="PH"/>
    <property type="match status" value="1"/>
</dbReference>
<evidence type="ECO:0000259" key="2">
    <source>
        <dbReference type="PROSITE" id="PS50003"/>
    </source>
</evidence>
<sequence>MNKDRSGSAFFCQTDTDEQYEIKKQGYVCIQERKVFHHWKKVWLVFKQIEGSTPRIVFDAYSNESQFRSGYSPKYTFNLTGTVTPVVICQQNHKQVRHMFAVCPPGSRYVFECDSQFGLESWVEELNECLFPRTTSIDHLVDNSLTTSMKLTGSIRNRTKSNSMNDISKIGAEPPTEVPVAPPLPPHNNNRKPTVKTTVSSPTHAIIEEVVSKYKVEVEVSTLTLVPKGLCVVIVRNQDIKLCHAVTLETQVTWLITHIREFKLTNDDKLIITSGHRSFTGYGQIRFQGDECRPLYYKVKQFVMSKSQLTKTPSAQPRSAVTLPERKLQPLPIYSSCVSSVGDMPNNHMTSPPESPNISRPLPDIPSATIYSTPNYQTSSVELEYSRLRHDDWNTIPKTKHQNNSEFTQPIDYSEVPDSKNTANFYPKNEDGYNTIQHNKEVTTNPFIDHFPVNVLDSFKHKTLIAHTKDVTNIQAPQDNRYSCVDFLDLDITPIEIRKTKSLISSGESSKHKTQTGSCEETVNTLDDYEPDITFTNNVAYVKNTSNLVSPYLITKPELPPKPKNY</sequence>
<dbReference type="CDD" id="cd00821">
    <property type="entry name" value="PH"/>
    <property type="match status" value="1"/>
</dbReference>